<accession>X1GVT4</accession>
<sequence>MPHYAMVSFMRVPYSVALERSEIQQGILRRATANTASIEQVDWAAVDADVAAHLTPLSDTE</sequence>
<comment type="caution">
    <text evidence="1">The sequence shown here is derived from an EMBL/GenBank/DDBJ whole genome shotgun (WGS) entry which is preliminary data.</text>
</comment>
<gene>
    <name evidence="1" type="ORF">S03H2_19498</name>
</gene>
<dbReference type="EMBL" id="BARU01010185">
    <property type="protein sequence ID" value="GAH45739.1"/>
    <property type="molecule type" value="Genomic_DNA"/>
</dbReference>
<dbReference type="AlphaFoldDB" id="X1GVT4"/>
<reference evidence="1" key="1">
    <citation type="journal article" date="2014" name="Front. Microbiol.">
        <title>High frequency of phylogenetically diverse reductive dehalogenase-homologous genes in deep subseafloor sedimentary metagenomes.</title>
        <authorList>
            <person name="Kawai M."/>
            <person name="Futagami T."/>
            <person name="Toyoda A."/>
            <person name="Takaki Y."/>
            <person name="Nishi S."/>
            <person name="Hori S."/>
            <person name="Arai W."/>
            <person name="Tsubouchi T."/>
            <person name="Morono Y."/>
            <person name="Uchiyama I."/>
            <person name="Ito T."/>
            <person name="Fujiyama A."/>
            <person name="Inagaki F."/>
            <person name="Takami H."/>
        </authorList>
    </citation>
    <scope>NUCLEOTIDE SEQUENCE</scope>
    <source>
        <strain evidence="1">Expedition CK06-06</strain>
    </source>
</reference>
<evidence type="ECO:0000313" key="1">
    <source>
        <dbReference type="EMBL" id="GAH45739.1"/>
    </source>
</evidence>
<name>X1GVT4_9ZZZZ</name>
<protein>
    <submittedName>
        <fullName evidence="1">Uncharacterized protein</fullName>
    </submittedName>
</protein>
<proteinExistence type="predicted"/>
<organism evidence="1">
    <name type="scientific">marine sediment metagenome</name>
    <dbReference type="NCBI Taxonomy" id="412755"/>
    <lineage>
        <taxon>unclassified sequences</taxon>
        <taxon>metagenomes</taxon>
        <taxon>ecological metagenomes</taxon>
    </lineage>
</organism>